<dbReference type="GeneID" id="110979056"/>
<feature type="compositionally biased region" description="Polar residues" evidence="1">
    <location>
        <begin position="92"/>
        <end position="104"/>
    </location>
</feature>
<gene>
    <name evidence="3" type="primary">LOC110979056</name>
</gene>
<reference evidence="3" key="1">
    <citation type="submission" date="2025-08" db="UniProtKB">
        <authorList>
            <consortium name="RefSeq"/>
        </authorList>
    </citation>
    <scope>IDENTIFICATION</scope>
</reference>
<keyword evidence="2" id="KW-1185">Reference proteome</keyword>
<sequence>MGHVIRRLNRRFRELKRKTEKGEHTRVADGNNASSSGNFPNVLWSQIAAHDLEERNVEYETTIGPSGSAVEAGSPIYFDADDKETDRRDYGSRSNPGNSKTQGCAETMDNIEHTYFMRDLDD</sequence>
<dbReference type="RefSeq" id="XP_022090236.1">
    <property type="nucleotide sequence ID" value="XM_022234544.1"/>
</dbReference>
<dbReference type="Proteomes" id="UP000694845">
    <property type="component" value="Unplaced"/>
</dbReference>
<protein>
    <submittedName>
        <fullName evidence="3">Uncharacterized protein LOC110979056</fullName>
    </submittedName>
</protein>
<evidence type="ECO:0000313" key="2">
    <source>
        <dbReference type="Proteomes" id="UP000694845"/>
    </source>
</evidence>
<accession>A0A8B7YF12</accession>
<organism evidence="2 3">
    <name type="scientific">Acanthaster planci</name>
    <name type="common">Crown-of-thorns starfish</name>
    <dbReference type="NCBI Taxonomy" id="133434"/>
    <lineage>
        <taxon>Eukaryota</taxon>
        <taxon>Metazoa</taxon>
        <taxon>Echinodermata</taxon>
        <taxon>Eleutherozoa</taxon>
        <taxon>Asterozoa</taxon>
        <taxon>Asteroidea</taxon>
        <taxon>Valvatacea</taxon>
        <taxon>Valvatida</taxon>
        <taxon>Acanthasteridae</taxon>
        <taxon>Acanthaster</taxon>
    </lineage>
</organism>
<feature type="region of interest" description="Disordered" evidence="1">
    <location>
        <begin position="62"/>
        <end position="106"/>
    </location>
</feature>
<evidence type="ECO:0000256" key="1">
    <source>
        <dbReference type="SAM" id="MobiDB-lite"/>
    </source>
</evidence>
<feature type="region of interest" description="Disordered" evidence="1">
    <location>
        <begin position="16"/>
        <end position="39"/>
    </location>
</feature>
<name>A0A8B7YF12_ACAPL</name>
<evidence type="ECO:0000313" key="3">
    <source>
        <dbReference type="RefSeq" id="XP_022090236.1"/>
    </source>
</evidence>
<dbReference type="AlphaFoldDB" id="A0A8B7YF12"/>
<proteinExistence type="predicted"/>
<dbReference type="KEGG" id="aplc:110979056"/>